<keyword evidence="4" id="KW-1185">Reference proteome</keyword>
<evidence type="ECO:0000256" key="1">
    <source>
        <dbReference type="SAM" id="MobiDB-lite"/>
    </source>
</evidence>
<feature type="domain" description="TFIIS central" evidence="2">
    <location>
        <begin position="1"/>
        <end position="29"/>
    </location>
</feature>
<dbReference type="PANTHER" id="PTHR45725">
    <property type="entry name" value="FORMIN HOMOLOGY 2 FAMILY MEMBER"/>
    <property type="match status" value="1"/>
</dbReference>
<protein>
    <recommendedName>
        <fullName evidence="2">TFIIS central domain-containing protein</fullName>
    </recommendedName>
</protein>
<dbReference type="Proteomes" id="UP000494165">
    <property type="component" value="Unassembled WGS sequence"/>
</dbReference>
<dbReference type="GO" id="GO:0006351">
    <property type="term" value="P:DNA-templated transcription"/>
    <property type="evidence" value="ECO:0007669"/>
    <property type="project" value="InterPro"/>
</dbReference>
<name>A0A8S1BVD6_9INSE</name>
<evidence type="ECO:0000259" key="2">
    <source>
        <dbReference type="PROSITE" id="PS51321"/>
    </source>
</evidence>
<organism evidence="3 4">
    <name type="scientific">Cloeon dipterum</name>
    <dbReference type="NCBI Taxonomy" id="197152"/>
    <lineage>
        <taxon>Eukaryota</taxon>
        <taxon>Metazoa</taxon>
        <taxon>Ecdysozoa</taxon>
        <taxon>Arthropoda</taxon>
        <taxon>Hexapoda</taxon>
        <taxon>Insecta</taxon>
        <taxon>Pterygota</taxon>
        <taxon>Palaeoptera</taxon>
        <taxon>Ephemeroptera</taxon>
        <taxon>Pisciforma</taxon>
        <taxon>Baetidae</taxon>
        <taxon>Cloeon</taxon>
    </lineage>
</organism>
<evidence type="ECO:0000313" key="4">
    <source>
        <dbReference type="Proteomes" id="UP000494165"/>
    </source>
</evidence>
<gene>
    <name evidence="3" type="ORF">CLODIP_2_CD07909</name>
</gene>
<dbReference type="PROSITE" id="PS51321">
    <property type="entry name" value="TFIIS_CENTRAL"/>
    <property type="match status" value="1"/>
</dbReference>
<feature type="compositionally biased region" description="Pro residues" evidence="1">
    <location>
        <begin position="630"/>
        <end position="662"/>
    </location>
</feature>
<accession>A0A8S1BVD6</accession>
<feature type="region of interest" description="Disordered" evidence="1">
    <location>
        <begin position="1"/>
        <end position="34"/>
    </location>
</feature>
<dbReference type="EMBL" id="CADEPI010000002">
    <property type="protein sequence ID" value="CAB3359779.1"/>
    <property type="molecule type" value="Genomic_DNA"/>
</dbReference>
<sequence length="935" mass="104830">MAEESKQQEAEAKKKREQEKAQKEAETKLEEKKQQEAFLRAAEAMRIKEPEQAAQKIAAEEAIKLREPGRHAEKPVEDVPVHNQTNQGQRILDFNSTTTFGHARAKTLLEHICREELLQQRFSEHDTLISSARPAYLQPRSLSVIVSNEMSQRGNSGRARHSSEGFSRCESAVPQNASPSNSRNISHNLHAAGPSRILNNIEPTPNIGYTTQTSIANPSQSNYQQPGPIQSNAIQGQASIVSQTVQNFPSISGQLSNYDPSKHSGNQFRVTPSPQQSSNALVQLSKPTSAQVIREQINVSNAQAQRSASVEQPTHVRGQDERVFLANLAKNVSAVLTLSSMQTREKDNSAKLRMQRISINVAHLSESEMKEMFQGFQSFKPWLVDGIPESCEAWENMISIVIFCKHYFGPQFNLSDKLVCVNKVLSKFLTEIDKTGKISYKVPNIKVKADRFFRESGTSDKLKLNQALRKLHDGSVAVSQFNNSHMVQLPDISNYFHVVLFEAALDRFFEKYRNSAAVSRVVPPATASSSNHMSIRVGNASKFCSNEIVVDPRRSFMTNSAFPSIQQVPTPTTVSSRQCVQQVVQSPSDGQITITSLEETLEIRNESRSRPPALLAQPPQPLPSLQNTENPPPPLPPDDYPSQPPPPPPPPPRDFPSQPQPPALLVQSLQPAYQNQNPQPASYHHQRPLPALLSAQHVQHPISQPTIYYQQPAAQYYPDARQQQAAYQNAASWLQPHQSTSAYLMVQANNNQNQQQWCWQSQYQNSTGQQPQQQANAPEQISAQASSAVEAAVRRELRRRENLPPHPPSYRQVETHVPQYHHQQHSTNMTHTNLTQYPVNYVPERCQDEDGRDTPNVIGRMVSQIEMEEVAITAQTTAPFFISSCITCNKKGVMMSPCRSSCKCGDRFCSLHCLEEHPRHIDPRDDKDAIFQNIF</sequence>
<reference evidence="3 4" key="1">
    <citation type="submission" date="2020-04" db="EMBL/GenBank/DDBJ databases">
        <authorList>
            <person name="Alioto T."/>
            <person name="Alioto T."/>
            <person name="Gomez Garrido J."/>
        </authorList>
    </citation>
    <scope>NUCLEOTIDE SEQUENCE [LARGE SCALE GENOMIC DNA]</scope>
</reference>
<feature type="region of interest" description="Disordered" evidence="1">
    <location>
        <begin position="603"/>
        <end position="662"/>
    </location>
</feature>
<feature type="region of interest" description="Disordered" evidence="1">
    <location>
        <begin position="149"/>
        <end position="183"/>
    </location>
</feature>
<comment type="caution">
    <text evidence="3">The sequence shown here is derived from an EMBL/GenBank/DDBJ whole genome shotgun (WGS) entry which is preliminary data.</text>
</comment>
<proteinExistence type="predicted"/>
<dbReference type="AlphaFoldDB" id="A0A8S1BVD6"/>
<dbReference type="InterPro" id="IPR003618">
    <property type="entry name" value="TFIIS_cen_dom"/>
</dbReference>
<evidence type="ECO:0000313" key="3">
    <source>
        <dbReference type="EMBL" id="CAB3359779.1"/>
    </source>
</evidence>
<dbReference type="InterPro" id="IPR051425">
    <property type="entry name" value="Formin_Homology"/>
</dbReference>
<feature type="compositionally biased region" description="Polar residues" evidence="1">
    <location>
        <begin position="173"/>
        <end position="183"/>
    </location>
</feature>